<protein>
    <submittedName>
        <fullName evidence="3">Helix-turn-helix domain-containing protein</fullName>
    </submittedName>
</protein>
<accession>A0ABT1EJZ9</accession>
<dbReference type="Proteomes" id="UP001523565">
    <property type="component" value="Unassembled WGS sequence"/>
</dbReference>
<dbReference type="PANTHER" id="PTHR46558:SF4">
    <property type="entry name" value="DNA-BIDING PHAGE PROTEIN"/>
    <property type="match status" value="1"/>
</dbReference>
<organism evidence="3 4">
    <name type="scientific">Ohessyouella blattaphilus</name>
    <dbReference type="NCBI Taxonomy" id="2949333"/>
    <lineage>
        <taxon>Bacteria</taxon>
        <taxon>Bacillati</taxon>
        <taxon>Bacillota</taxon>
        <taxon>Clostridia</taxon>
        <taxon>Lachnospirales</taxon>
        <taxon>Lachnospiraceae</taxon>
        <taxon>Ohessyouella</taxon>
    </lineage>
</organism>
<dbReference type="EMBL" id="JAMZFV010000021">
    <property type="protein sequence ID" value="MCP1111026.1"/>
    <property type="molecule type" value="Genomic_DNA"/>
</dbReference>
<sequence>MNKVLGDRIRDLRTSKGLTQEFVANSMGVSRQKYARIENGINDVTLDNLQKISTILDVTVSDITCVLEKRQAVSYRNASSKADSVNEVLEMIDIFYANKRAYMKVTNQE</sequence>
<evidence type="ECO:0000259" key="2">
    <source>
        <dbReference type="PROSITE" id="PS50943"/>
    </source>
</evidence>
<dbReference type="CDD" id="cd00093">
    <property type="entry name" value="HTH_XRE"/>
    <property type="match status" value="1"/>
</dbReference>
<dbReference type="Pfam" id="PF01381">
    <property type="entry name" value="HTH_3"/>
    <property type="match status" value="1"/>
</dbReference>
<reference evidence="3 4" key="1">
    <citation type="journal article" date="2022" name="Genome Biol. Evol.">
        <title>Host diet, physiology and behaviors set the stage for Lachnospiraceae cladogenesis.</title>
        <authorList>
            <person name="Vera-Ponce De Leon A."/>
            <person name="Schneider M."/>
            <person name="Jahnes B.C."/>
            <person name="Sadowski V."/>
            <person name="Camuy-Velez L.A."/>
            <person name="Duan J."/>
            <person name="Sabree Z.L."/>
        </authorList>
    </citation>
    <scope>NUCLEOTIDE SEQUENCE [LARGE SCALE GENOMIC DNA]</scope>
    <source>
        <strain evidence="3 4">PAL227</strain>
    </source>
</reference>
<keyword evidence="1" id="KW-0238">DNA-binding</keyword>
<dbReference type="SMART" id="SM00530">
    <property type="entry name" value="HTH_XRE"/>
    <property type="match status" value="1"/>
</dbReference>
<evidence type="ECO:0000313" key="3">
    <source>
        <dbReference type="EMBL" id="MCP1111026.1"/>
    </source>
</evidence>
<feature type="domain" description="HTH cro/C1-type" evidence="2">
    <location>
        <begin position="9"/>
        <end position="63"/>
    </location>
</feature>
<dbReference type="RefSeq" id="WP_262069907.1">
    <property type="nucleotide sequence ID" value="NZ_JAMXOC010000021.1"/>
</dbReference>
<name>A0ABT1EJZ9_9FIRM</name>
<dbReference type="PROSITE" id="PS50943">
    <property type="entry name" value="HTH_CROC1"/>
    <property type="match status" value="1"/>
</dbReference>
<dbReference type="InterPro" id="IPR001387">
    <property type="entry name" value="Cro/C1-type_HTH"/>
</dbReference>
<dbReference type="SUPFAM" id="SSF47413">
    <property type="entry name" value="lambda repressor-like DNA-binding domains"/>
    <property type="match status" value="1"/>
</dbReference>
<dbReference type="PANTHER" id="PTHR46558">
    <property type="entry name" value="TRACRIPTIONAL REGULATORY PROTEIN-RELATED-RELATED"/>
    <property type="match status" value="1"/>
</dbReference>
<dbReference type="InterPro" id="IPR010982">
    <property type="entry name" value="Lambda_DNA-bd_dom_sf"/>
</dbReference>
<comment type="caution">
    <text evidence="3">The sequence shown here is derived from an EMBL/GenBank/DDBJ whole genome shotgun (WGS) entry which is preliminary data.</text>
</comment>
<dbReference type="Gene3D" id="1.10.260.40">
    <property type="entry name" value="lambda repressor-like DNA-binding domains"/>
    <property type="match status" value="1"/>
</dbReference>
<proteinExistence type="predicted"/>
<evidence type="ECO:0000313" key="4">
    <source>
        <dbReference type="Proteomes" id="UP001523565"/>
    </source>
</evidence>
<keyword evidence="4" id="KW-1185">Reference proteome</keyword>
<evidence type="ECO:0000256" key="1">
    <source>
        <dbReference type="ARBA" id="ARBA00023125"/>
    </source>
</evidence>
<gene>
    <name evidence="3" type="ORF">NK118_12270</name>
</gene>